<gene>
    <name evidence="2" type="ORF">UFOPK3564_04091</name>
</gene>
<feature type="region of interest" description="Disordered" evidence="1">
    <location>
        <begin position="19"/>
        <end position="60"/>
    </location>
</feature>
<dbReference type="AlphaFoldDB" id="A0A6J7L0L7"/>
<evidence type="ECO:0000256" key="1">
    <source>
        <dbReference type="SAM" id="MobiDB-lite"/>
    </source>
</evidence>
<dbReference type="EMBL" id="CAFBMK010000497">
    <property type="protein sequence ID" value="CAB4961495.1"/>
    <property type="molecule type" value="Genomic_DNA"/>
</dbReference>
<protein>
    <submittedName>
        <fullName evidence="2">Unannotated protein</fullName>
    </submittedName>
</protein>
<feature type="compositionally biased region" description="Polar residues" evidence="1">
    <location>
        <begin position="35"/>
        <end position="44"/>
    </location>
</feature>
<evidence type="ECO:0000313" key="2">
    <source>
        <dbReference type="EMBL" id="CAB4961495.1"/>
    </source>
</evidence>
<reference evidence="2" key="1">
    <citation type="submission" date="2020-05" db="EMBL/GenBank/DDBJ databases">
        <authorList>
            <person name="Chiriac C."/>
            <person name="Salcher M."/>
            <person name="Ghai R."/>
            <person name="Kavagutti S V."/>
        </authorList>
    </citation>
    <scope>NUCLEOTIDE SEQUENCE</scope>
</reference>
<accession>A0A6J7L0L7</accession>
<name>A0A6J7L0L7_9ZZZZ</name>
<organism evidence="2">
    <name type="scientific">freshwater metagenome</name>
    <dbReference type="NCBI Taxonomy" id="449393"/>
    <lineage>
        <taxon>unclassified sequences</taxon>
        <taxon>metagenomes</taxon>
        <taxon>ecological metagenomes</taxon>
    </lineage>
</organism>
<sequence length="80" mass="8760">MESSSKRWPRSSTVTRWPFSLRRSALTEPPKPEPMTTQSVSKEPSSPVLRATPEMGPVSVDRSPAVVAMPLSLFAAPVRP</sequence>
<proteinExistence type="predicted"/>